<dbReference type="Proteomes" id="UP000177622">
    <property type="component" value="Unassembled WGS sequence"/>
</dbReference>
<protein>
    <submittedName>
        <fullName evidence="1">Uncharacterized protein</fullName>
    </submittedName>
</protein>
<reference evidence="1 2" key="1">
    <citation type="journal article" date="2016" name="Sci. Rep.">
        <title>Penicillium arizonense, a new, genome sequenced fungal species, reveals a high chemical diversity in secreted metabolites.</title>
        <authorList>
            <person name="Grijseels S."/>
            <person name="Nielsen J.C."/>
            <person name="Randelovic M."/>
            <person name="Nielsen J."/>
            <person name="Nielsen K.F."/>
            <person name="Workman M."/>
            <person name="Frisvad J.C."/>
        </authorList>
    </citation>
    <scope>NUCLEOTIDE SEQUENCE [LARGE SCALE GENOMIC DNA]</scope>
    <source>
        <strain evidence="1 2">CBS 141311</strain>
    </source>
</reference>
<proteinExistence type="predicted"/>
<dbReference type="AlphaFoldDB" id="A0A1F5LTE7"/>
<dbReference type="EMBL" id="LXJU01000003">
    <property type="protein sequence ID" value="OGE56300.1"/>
    <property type="molecule type" value="Genomic_DNA"/>
</dbReference>
<dbReference type="GeneID" id="34572857"/>
<dbReference type="RefSeq" id="XP_022491728.1">
    <property type="nucleotide sequence ID" value="XM_022628123.1"/>
</dbReference>
<name>A0A1F5LTE7_PENAI</name>
<gene>
    <name evidence="1" type="ORF">PENARI_c003G01755</name>
</gene>
<accession>A0A1F5LTE7</accession>
<evidence type="ECO:0000313" key="2">
    <source>
        <dbReference type="Proteomes" id="UP000177622"/>
    </source>
</evidence>
<organism evidence="1 2">
    <name type="scientific">Penicillium arizonense</name>
    <dbReference type="NCBI Taxonomy" id="1835702"/>
    <lineage>
        <taxon>Eukaryota</taxon>
        <taxon>Fungi</taxon>
        <taxon>Dikarya</taxon>
        <taxon>Ascomycota</taxon>
        <taxon>Pezizomycotina</taxon>
        <taxon>Eurotiomycetes</taxon>
        <taxon>Eurotiomycetidae</taxon>
        <taxon>Eurotiales</taxon>
        <taxon>Aspergillaceae</taxon>
        <taxon>Penicillium</taxon>
    </lineage>
</organism>
<keyword evidence="2" id="KW-1185">Reference proteome</keyword>
<evidence type="ECO:0000313" key="1">
    <source>
        <dbReference type="EMBL" id="OGE56300.1"/>
    </source>
</evidence>
<sequence>MPTNVRNPLMHATQTLPNLLGSEDPTGKPGTAILMLLD</sequence>
<comment type="caution">
    <text evidence="1">The sequence shown here is derived from an EMBL/GenBank/DDBJ whole genome shotgun (WGS) entry which is preliminary data.</text>
</comment>